<dbReference type="Gene3D" id="2.170.16.10">
    <property type="entry name" value="Hedgehog/Intein (Hint) domain"/>
    <property type="match status" value="1"/>
</dbReference>
<gene>
    <name evidence="4" type="ORF">HNP82_002581</name>
</gene>
<dbReference type="NCBIfam" id="TIGR01443">
    <property type="entry name" value="intein_Cterm"/>
    <property type="match status" value="1"/>
</dbReference>
<dbReference type="Gene3D" id="3.40.50.300">
    <property type="entry name" value="P-loop containing nucleotide triphosphate hydrolases"/>
    <property type="match status" value="1"/>
</dbReference>
<feature type="compositionally biased region" description="Basic residues" evidence="1">
    <location>
        <begin position="22"/>
        <end position="37"/>
    </location>
</feature>
<dbReference type="SUPFAM" id="SSF52540">
    <property type="entry name" value="P-loop containing nucleoside triphosphate hydrolases"/>
    <property type="match status" value="1"/>
</dbReference>
<dbReference type="GO" id="GO:0016539">
    <property type="term" value="P:intein-mediated protein splicing"/>
    <property type="evidence" value="ECO:0007669"/>
    <property type="project" value="InterPro"/>
</dbReference>
<evidence type="ECO:0000313" key="4">
    <source>
        <dbReference type="EMBL" id="MBB5265435.1"/>
    </source>
</evidence>
<evidence type="ECO:0000256" key="1">
    <source>
        <dbReference type="SAM" id="MobiDB-lite"/>
    </source>
</evidence>
<dbReference type="PANTHER" id="PTHR30121:SF6">
    <property type="entry name" value="SLR6007 PROTEIN"/>
    <property type="match status" value="1"/>
</dbReference>
<dbReference type="InterPro" id="IPR030934">
    <property type="entry name" value="Intein_C"/>
</dbReference>
<organism evidence="4 5">
    <name type="scientific">Catenibacillus scindens</name>
    <dbReference type="NCBI Taxonomy" id="673271"/>
    <lineage>
        <taxon>Bacteria</taxon>
        <taxon>Bacillati</taxon>
        <taxon>Bacillota</taxon>
        <taxon>Clostridia</taxon>
        <taxon>Lachnospirales</taxon>
        <taxon>Lachnospiraceae</taxon>
        <taxon>Catenibacillus</taxon>
    </lineage>
</organism>
<dbReference type="NCBIfam" id="TIGR01445">
    <property type="entry name" value="intein_Nterm"/>
    <property type="match status" value="1"/>
</dbReference>
<dbReference type="InterPro" id="IPR036844">
    <property type="entry name" value="Hint_dom_sf"/>
</dbReference>
<dbReference type="InterPro" id="IPR006141">
    <property type="entry name" value="Intein_N"/>
</dbReference>
<evidence type="ECO:0000259" key="2">
    <source>
        <dbReference type="SMART" id="SM00305"/>
    </source>
</evidence>
<dbReference type="Proteomes" id="UP000543642">
    <property type="component" value="Unassembled WGS sequence"/>
</dbReference>
<name>A0A7W8M5V8_9FIRM</name>
<accession>A0A7W8M5V8</accession>
<comment type="caution">
    <text evidence="4">The sequence shown here is derived from an EMBL/GenBank/DDBJ whole genome shotgun (WGS) entry which is preliminary data.</text>
</comment>
<dbReference type="InterPro" id="IPR027417">
    <property type="entry name" value="P-loop_NTPase"/>
</dbReference>
<dbReference type="NCBIfam" id="NF045971">
    <property type="entry name" value="conju_CD1110"/>
    <property type="match status" value="2"/>
</dbReference>
<protein>
    <recommendedName>
        <fullName evidence="6">Conjugal transfer protein TraE</fullName>
    </recommendedName>
</protein>
<dbReference type="CDD" id="cd00081">
    <property type="entry name" value="Hint"/>
    <property type="match status" value="1"/>
</dbReference>
<feature type="compositionally biased region" description="Basic and acidic residues" evidence="1">
    <location>
        <begin position="1"/>
        <end position="14"/>
    </location>
</feature>
<dbReference type="PROSITE" id="PS50818">
    <property type="entry name" value="INTEIN_C_TER"/>
    <property type="match status" value="1"/>
</dbReference>
<reference evidence="4 5" key="1">
    <citation type="submission" date="2020-08" db="EMBL/GenBank/DDBJ databases">
        <title>Genomic Encyclopedia of Type Strains, Phase IV (KMG-IV): sequencing the most valuable type-strain genomes for metagenomic binning, comparative biology and taxonomic classification.</title>
        <authorList>
            <person name="Goeker M."/>
        </authorList>
    </citation>
    <scope>NUCLEOTIDE SEQUENCE [LARGE SCALE GENOMIC DNA]</scope>
    <source>
        <strain evidence="4 5">DSM 106146</strain>
    </source>
</reference>
<dbReference type="SUPFAM" id="SSF51294">
    <property type="entry name" value="Hedgehog/intein (Hint) domain"/>
    <property type="match status" value="1"/>
</dbReference>
<dbReference type="PANTHER" id="PTHR30121">
    <property type="entry name" value="UNCHARACTERIZED PROTEIN YJGR-RELATED"/>
    <property type="match status" value="1"/>
</dbReference>
<dbReference type="SMART" id="SM00306">
    <property type="entry name" value="HintN"/>
    <property type="match status" value="1"/>
</dbReference>
<feature type="domain" description="Hint" evidence="3">
    <location>
        <begin position="486"/>
        <end position="587"/>
    </location>
</feature>
<proteinExistence type="predicted"/>
<evidence type="ECO:0000313" key="5">
    <source>
        <dbReference type="Proteomes" id="UP000543642"/>
    </source>
</evidence>
<dbReference type="EMBL" id="JACHFW010000011">
    <property type="protein sequence ID" value="MBB5265435.1"/>
    <property type="molecule type" value="Genomic_DNA"/>
</dbReference>
<dbReference type="Gene3D" id="1.10.8.730">
    <property type="match status" value="1"/>
</dbReference>
<keyword evidence="5" id="KW-1185">Reference proteome</keyword>
<dbReference type="PROSITE" id="PS50817">
    <property type="entry name" value="INTEIN_N_TER"/>
    <property type="match status" value="1"/>
</dbReference>
<dbReference type="InterPro" id="IPR003587">
    <property type="entry name" value="Hint_dom_N"/>
</dbReference>
<evidence type="ECO:0000259" key="3">
    <source>
        <dbReference type="SMART" id="SM00306"/>
    </source>
</evidence>
<feature type="region of interest" description="Disordered" evidence="1">
    <location>
        <begin position="1"/>
        <end position="59"/>
    </location>
</feature>
<dbReference type="InterPro" id="IPR051162">
    <property type="entry name" value="T4SS_component"/>
</dbReference>
<dbReference type="SMART" id="SM00305">
    <property type="entry name" value="HintC"/>
    <property type="match status" value="1"/>
</dbReference>
<dbReference type="AlphaFoldDB" id="A0A7W8M5V8"/>
<sequence length="962" mass="108553">MPKTKQQEEQEKRLQANIQQARKNRSAVKKAGKKSGPHAKPPGKGGFFSGVKRDAPQTAQQTIPYREIYKDGICRVNDKLYTKTIQFFDINYQLAQADDKAQIFENYCDFLNYFDSTISVQLTFINQRANMQDFSKSIAIPPQGDEYDDIRREYAEMLKNQLEKGNNGLAKRKYITFGIEADDLRTAKMRLERVETDVLNNFKTLGVQAVPLSGLERLELLHSQLHPSGQEKFKFAWSDLAKTGLSTKDFIAPTSFTFSKDGKTFRIGEYSGAMSFLQILAPELTDRMLAEFLDLDDAVTVNLHIQTIDQAQAIRNIKRKMSDLQKMKIEEQKKAVRAGYDMDIIPTDLATYGEEAQNLLQDLQSRNERMFLVTVLVQNIAPKRQKLFSDIMAASGIAQKYNCALKRLDYQQEQGLMSSLALGQNQIEIQRGLTTSSTAIFVPFTTCELFQDGQALYYGLNAISSNLIMANRKLLKNPNGLFLGTPGCFAGDTRILLADGSAASFEELLARGVEEIEVKTFDDETGRVITAMARDIRVEKYADVLKQITLEDGTTFRCTESHLIMDDAGEYMQAVDVKEGQKLSGGHTAVRVSVLKLPKKVPVYDLTVPRYMNFLLENGLVVHNSGKSFSAKREIVNVFLLTDDSIIIADPENEYGPLVKRFGKQGQVIDLSPTSSNYINPLDINLDYSDDENPITLKSDFVLSLCDLIIGGKDGLTPIEKTIIDRCTRLVYRDYLQDPRPENMPILGDLYELLRKQSEPEAQNIATALEIYVNGSLNVFNHRSNIDMDSHRVLCFQLKSLGKALKEIGLLIMQDAVWNRVTANREKHKTTWFYIDEFHLLLKGQTGAFSVEIWKRFRKWGGIPSGLTQNVKDLLASREIENIFENSDFIYMLNQAQGDRQILAKQLGISPTQLSYVTHSGPGEGLLFFGNVIIPFVDHFPKDTSLYQIMTTRPEEVAEAGT</sequence>
<dbReference type="InterPro" id="IPR003586">
    <property type="entry name" value="Hint_dom_C"/>
</dbReference>
<feature type="domain" description="Hint" evidence="2">
    <location>
        <begin position="584"/>
        <end position="630"/>
    </location>
</feature>
<evidence type="ECO:0008006" key="6">
    <source>
        <dbReference type="Google" id="ProtNLM"/>
    </source>
</evidence>